<dbReference type="EMBL" id="JXTC01000114">
    <property type="protein sequence ID" value="PON87688.1"/>
    <property type="molecule type" value="Genomic_DNA"/>
</dbReference>
<accession>A0A2P5EQ54</accession>
<dbReference type="OrthoDB" id="2121828at2759"/>
<dbReference type="PANTHER" id="PTHR11709">
    <property type="entry name" value="MULTI-COPPER OXIDASE"/>
    <property type="match status" value="1"/>
</dbReference>
<dbReference type="InterPro" id="IPR045087">
    <property type="entry name" value="Cu-oxidase_fam"/>
</dbReference>
<comment type="caution">
    <text evidence="3">The sequence shown here is derived from an EMBL/GenBank/DDBJ whole genome shotgun (WGS) entry which is preliminary data.</text>
</comment>
<sequence length="119" mass="13570">MEQSLWFFHSTQSCGTDYAGHQNSWCKSHPLHLHGFTFFVVGQGFGNFKPYIDPANFNLHNPVQRNTLGVPFSGWVTIRCMVHARMSCRSPHKLKLGLENGLGRPTWKAAQPKSCYPHR</sequence>
<evidence type="ECO:0000313" key="3">
    <source>
        <dbReference type="EMBL" id="PON87688.1"/>
    </source>
</evidence>
<proteinExistence type="inferred from homology"/>
<dbReference type="Gene3D" id="2.60.40.420">
    <property type="entry name" value="Cupredoxins - blue copper proteins"/>
    <property type="match status" value="1"/>
</dbReference>
<organism evidence="3 4">
    <name type="scientific">Trema orientale</name>
    <name type="common">Charcoal tree</name>
    <name type="synonym">Celtis orientalis</name>
    <dbReference type="NCBI Taxonomy" id="63057"/>
    <lineage>
        <taxon>Eukaryota</taxon>
        <taxon>Viridiplantae</taxon>
        <taxon>Streptophyta</taxon>
        <taxon>Embryophyta</taxon>
        <taxon>Tracheophyta</taxon>
        <taxon>Spermatophyta</taxon>
        <taxon>Magnoliopsida</taxon>
        <taxon>eudicotyledons</taxon>
        <taxon>Gunneridae</taxon>
        <taxon>Pentapetalae</taxon>
        <taxon>rosids</taxon>
        <taxon>fabids</taxon>
        <taxon>Rosales</taxon>
        <taxon>Cannabaceae</taxon>
        <taxon>Trema</taxon>
    </lineage>
</organism>
<dbReference type="InterPro" id="IPR011706">
    <property type="entry name" value="Cu-oxidase_C"/>
</dbReference>
<dbReference type="InterPro" id="IPR008972">
    <property type="entry name" value="Cupredoxin"/>
</dbReference>
<gene>
    <name evidence="3" type="ORF">TorRG33x02_165320</name>
</gene>
<name>A0A2P5EQ54_TREOI</name>
<dbReference type="AlphaFoldDB" id="A0A2P5EQ54"/>
<feature type="domain" description="Plastocyanin-like" evidence="2">
    <location>
        <begin position="27"/>
        <end position="80"/>
    </location>
</feature>
<evidence type="ECO:0000313" key="4">
    <source>
        <dbReference type="Proteomes" id="UP000237000"/>
    </source>
</evidence>
<dbReference type="STRING" id="63057.A0A2P5EQ54"/>
<dbReference type="GO" id="GO:0016491">
    <property type="term" value="F:oxidoreductase activity"/>
    <property type="evidence" value="ECO:0007669"/>
    <property type="project" value="InterPro"/>
</dbReference>
<evidence type="ECO:0000259" key="2">
    <source>
        <dbReference type="Pfam" id="PF07731"/>
    </source>
</evidence>
<dbReference type="InParanoid" id="A0A2P5EQ54"/>
<comment type="similarity">
    <text evidence="1">Belongs to the multicopper oxidase family.</text>
</comment>
<reference evidence="4" key="1">
    <citation type="submission" date="2016-06" db="EMBL/GenBank/DDBJ databases">
        <title>Parallel loss of symbiosis genes in relatives of nitrogen-fixing non-legume Parasponia.</title>
        <authorList>
            <person name="Van Velzen R."/>
            <person name="Holmer R."/>
            <person name="Bu F."/>
            <person name="Rutten L."/>
            <person name="Van Zeijl A."/>
            <person name="Liu W."/>
            <person name="Santuari L."/>
            <person name="Cao Q."/>
            <person name="Sharma T."/>
            <person name="Shen D."/>
            <person name="Roswanjaya Y."/>
            <person name="Wardhani T."/>
            <person name="Kalhor M.S."/>
            <person name="Jansen J."/>
            <person name="Van den Hoogen J."/>
            <person name="Gungor B."/>
            <person name="Hartog M."/>
            <person name="Hontelez J."/>
            <person name="Verver J."/>
            <person name="Yang W.-C."/>
            <person name="Schijlen E."/>
            <person name="Repin R."/>
            <person name="Schilthuizen M."/>
            <person name="Schranz E."/>
            <person name="Heidstra R."/>
            <person name="Miyata K."/>
            <person name="Fedorova E."/>
            <person name="Kohlen W."/>
            <person name="Bisseling T."/>
            <person name="Smit S."/>
            <person name="Geurts R."/>
        </authorList>
    </citation>
    <scope>NUCLEOTIDE SEQUENCE [LARGE SCALE GENOMIC DNA]</scope>
    <source>
        <strain evidence="4">cv. RG33-2</strain>
    </source>
</reference>
<dbReference type="Proteomes" id="UP000237000">
    <property type="component" value="Unassembled WGS sequence"/>
</dbReference>
<dbReference type="PANTHER" id="PTHR11709:SF256">
    <property type="entry name" value="LACCASE-2"/>
    <property type="match status" value="1"/>
</dbReference>
<keyword evidence="4" id="KW-1185">Reference proteome</keyword>
<dbReference type="Pfam" id="PF07731">
    <property type="entry name" value="Cu-oxidase_2"/>
    <property type="match status" value="1"/>
</dbReference>
<evidence type="ECO:0000256" key="1">
    <source>
        <dbReference type="ARBA" id="ARBA00010609"/>
    </source>
</evidence>
<protein>
    <submittedName>
        <fullName evidence="3">Copper-resistance protein</fullName>
    </submittedName>
</protein>
<dbReference type="GO" id="GO:0005507">
    <property type="term" value="F:copper ion binding"/>
    <property type="evidence" value="ECO:0007669"/>
    <property type="project" value="InterPro"/>
</dbReference>
<dbReference type="SUPFAM" id="SSF49503">
    <property type="entry name" value="Cupredoxins"/>
    <property type="match status" value="1"/>
</dbReference>